<dbReference type="InterPro" id="IPR011992">
    <property type="entry name" value="EF-hand-dom_pair"/>
</dbReference>
<dbReference type="GO" id="GO:0003755">
    <property type="term" value="F:peptidyl-prolyl cis-trans isomerase activity"/>
    <property type="evidence" value="ECO:0007669"/>
    <property type="project" value="UniProtKB-KW"/>
</dbReference>
<comment type="catalytic activity">
    <reaction evidence="2">
        <text>[protein]-peptidylproline (omega=180) = [protein]-peptidylproline (omega=0)</text>
        <dbReference type="Rhea" id="RHEA:16237"/>
        <dbReference type="Rhea" id="RHEA-COMP:10747"/>
        <dbReference type="Rhea" id="RHEA-COMP:10748"/>
        <dbReference type="ChEBI" id="CHEBI:83833"/>
        <dbReference type="ChEBI" id="CHEBI:83834"/>
        <dbReference type="EC" id="5.2.1.8"/>
    </reaction>
</comment>
<feature type="domain" description="PPIase FKBP-type" evidence="4">
    <location>
        <begin position="815"/>
        <end position="902"/>
    </location>
</feature>
<dbReference type="InterPro" id="IPR002048">
    <property type="entry name" value="EF_hand_dom"/>
</dbReference>
<feature type="domain" description="EF-hand" evidence="5">
    <location>
        <begin position="236"/>
        <end position="271"/>
    </location>
</feature>
<feature type="region of interest" description="Disordered" evidence="3">
    <location>
        <begin position="13"/>
        <end position="35"/>
    </location>
</feature>
<dbReference type="Pfam" id="PF13499">
    <property type="entry name" value="EF-hand_7"/>
    <property type="match status" value="1"/>
</dbReference>
<dbReference type="GO" id="GO:0005783">
    <property type="term" value="C:endoplasmic reticulum"/>
    <property type="evidence" value="ECO:0007669"/>
    <property type="project" value="UniProtKB-ARBA"/>
</dbReference>
<dbReference type="InterPro" id="IPR018247">
    <property type="entry name" value="EF_Hand_1_Ca_BS"/>
</dbReference>
<protein>
    <recommendedName>
        <fullName evidence="2">peptidylprolyl isomerase</fullName>
        <ecNumber evidence="2">5.2.1.8</ecNumber>
    </recommendedName>
</protein>
<keyword evidence="2" id="KW-0697">Rotamase</keyword>
<feature type="compositionally biased region" description="Low complexity" evidence="3">
    <location>
        <begin position="454"/>
        <end position="476"/>
    </location>
</feature>
<dbReference type="GO" id="GO:0005509">
    <property type="term" value="F:calcium ion binding"/>
    <property type="evidence" value="ECO:0007669"/>
    <property type="project" value="InterPro"/>
</dbReference>
<comment type="caution">
    <text evidence="6">The sequence shown here is derived from an EMBL/GenBank/DDBJ whole genome shotgun (WGS) entry which is preliminary data.</text>
</comment>
<dbReference type="EMBL" id="JADXDR010000076">
    <property type="protein sequence ID" value="KAI7840668.1"/>
    <property type="molecule type" value="Genomic_DNA"/>
</dbReference>
<dbReference type="SMART" id="SM00054">
    <property type="entry name" value="EFh"/>
    <property type="match status" value="2"/>
</dbReference>
<feature type="region of interest" description="Disordered" evidence="3">
    <location>
        <begin position="430"/>
        <end position="476"/>
    </location>
</feature>
<dbReference type="PANTHER" id="PTHR47414">
    <property type="entry name" value="PEPTIDYL-PROLYL CIS-TRANS ISOMERASE FKBP20-2, CHLOROPLASTIC"/>
    <property type="match status" value="1"/>
</dbReference>
<dbReference type="InterPro" id="IPR044239">
    <property type="entry name" value="FKBP20-2-like"/>
</dbReference>
<evidence type="ECO:0000256" key="1">
    <source>
        <dbReference type="ARBA" id="ARBA00022837"/>
    </source>
</evidence>
<dbReference type="Gene3D" id="1.10.238.10">
    <property type="entry name" value="EF-hand"/>
    <property type="match status" value="2"/>
</dbReference>
<dbReference type="CDD" id="cd00051">
    <property type="entry name" value="EFh"/>
    <property type="match status" value="1"/>
</dbReference>
<feature type="compositionally biased region" description="Low complexity" evidence="3">
    <location>
        <begin position="547"/>
        <end position="563"/>
    </location>
</feature>
<dbReference type="Gene3D" id="3.10.50.40">
    <property type="match status" value="1"/>
</dbReference>
<dbReference type="SUPFAM" id="SSF47473">
    <property type="entry name" value="EF-hand"/>
    <property type="match status" value="1"/>
</dbReference>
<evidence type="ECO:0000313" key="6">
    <source>
        <dbReference type="EMBL" id="KAI7840668.1"/>
    </source>
</evidence>
<dbReference type="PROSITE" id="PS50059">
    <property type="entry name" value="FKBP_PPIASE"/>
    <property type="match status" value="1"/>
</dbReference>
<accession>A0AAD5DQP8</accession>
<dbReference type="InterPro" id="IPR001179">
    <property type="entry name" value="PPIase_FKBP_dom"/>
</dbReference>
<dbReference type="AlphaFoldDB" id="A0AAD5DQP8"/>
<dbReference type="PROSITE" id="PS00018">
    <property type="entry name" value="EF_HAND_1"/>
    <property type="match status" value="2"/>
</dbReference>
<evidence type="ECO:0000256" key="3">
    <source>
        <dbReference type="SAM" id="MobiDB-lite"/>
    </source>
</evidence>
<dbReference type="InterPro" id="IPR046357">
    <property type="entry name" value="PPIase_dom_sf"/>
</dbReference>
<name>A0AAD5DQP8_9CHLO</name>
<evidence type="ECO:0000259" key="5">
    <source>
        <dbReference type="PROSITE" id="PS50222"/>
    </source>
</evidence>
<dbReference type="Proteomes" id="UP001205105">
    <property type="component" value="Unassembled WGS sequence"/>
</dbReference>
<sequence length="918" mass="96273">MLAASVGPAACRLGGSGAAAAPQAGSTYLPSRSRRGRRSLRCAAAGGGSSQQWKFDDLTASTSGITSFDDLWGEQLRAVQRVQDRMELQRREMDQRFEAVQREAQAAGSSGRQAVQEHSGPCGYHWQRSYARNGPGYQEYQSESYSVIGVPPGRCGMMHAPPPSALHMDPLSSLGLLLAAALAGFWAAATAAFNRRFGLTTYREESRWRLLLLWPFLLLTSPEFREQFWPAVLCGGDLALAAEVFRRYDADGSGRLDRDELLAALRDLGLLSKVSASAAGRTLAEMDTNGDGVVSWEEFREAFGRMARLKASEQRASRMHRAPPAVPPNAATDPRLKAAFAAAAAFGAAKGLSERAEKAEGLTSTQFQRACTAAALPIERAAVDIIFCVARKGSKVLSFPRFLEALSQVSAEAGVPLDSVLDAVRATAPTSASSPCKDVDSKLPLSARARGRPRSAGPGAQPAGGSRPASPPLVGAAAGLPAKPAVRPCPAADALAASAALAGAAAAGDQASTPGFSCKLEQRVLGLQALLDFEEADLDSILAHPGSGAAAGGPAAPAAQPAAVVEEEGTGGERAQSGPGAATVQSNPTFQGAAEPGSDMAAFRLDLLTLMDQRCEAAEAKCAALVASRAALTKELLAQARCAVGAAGGEQAASALASVRGLEGRLAELDGTLTEAVAVCRQECRAALAGLDARMAEQKREQEAALGRVNAALLAIAKRVVAPLPARAEATNVIDGQGQTFLVPQSAVAEFTAAQKQLLEYNLRTQRQNNAPLDFPAFIREGYDMTVVADGYVQSPDGLIYRDFVEGSGESPVDGQQVVFDYTAYNESAATIDSSYRKGQPAQTQLGIQGLIPGFELGIKSMKPGGKRRIVVPPELGPPVGPATFFSAKQYEVFDVELRSVKTCRRQTVGMFSSVVCE</sequence>
<dbReference type="Pfam" id="PF00254">
    <property type="entry name" value="FKBP_C"/>
    <property type="match status" value="1"/>
</dbReference>
<feature type="domain" description="EF-hand" evidence="5">
    <location>
        <begin position="274"/>
        <end position="309"/>
    </location>
</feature>
<dbReference type="SUPFAM" id="SSF54534">
    <property type="entry name" value="FKBP-like"/>
    <property type="match status" value="1"/>
</dbReference>
<gene>
    <name evidence="6" type="ORF">COHA_005590</name>
</gene>
<proteinExistence type="predicted"/>
<evidence type="ECO:0000256" key="2">
    <source>
        <dbReference type="PROSITE-ProRule" id="PRU00277"/>
    </source>
</evidence>
<evidence type="ECO:0000313" key="7">
    <source>
        <dbReference type="Proteomes" id="UP001205105"/>
    </source>
</evidence>
<reference evidence="6" key="1">
    <citation type="submission" date="2020-11" db="EMBL/GenBank/DDBJ databases">
        <title>Chlorella ohadii genome sequencing and assembly.</title>
        <authorList>
            <person name="Murik O."/>
            <person name="Treves H."/>
            <person name="Kedem I."/>
            <person name="Shotland Y."/>
            <person name="Kaplan A."/>
        </authorList>
    </citation>
    <scope>NUCLEOTIDE SEQUENCE</scope>
    <source>
        <strain evidence="6">1</strain>
    </source>
</reference>
<organism evidence="6 7">
    <name type="scientific">Chlorella ohadii</name>
    <dbReference type="NCBI Taxonomy" id="2649997"/>
    <lineage>
        <taxon>Eukaryota</taxon>
        <taxon>Viridiplantae</taxon>
        <taxon>Chlorophyta</taxon>
        <taxon>core chlorophytes</taxon>
        <taxon>Trebouxiophyceae</taxon>
        <taxon>Chlorellales</taxon>
        <taxon>Chlorellaceae</taxon>
        <taxon>Chlorella clade</taxon>
        <taxon>Chlorella</taxon>
    </lineage>
</organism>
<keyword evidence="1" id="KW-0106">Calcium</keyword>
<evidence type="ECO:0000259" key="4">
    <source>
        <dbReference type="PROSITE" id="PS50059"/>
    </source>
</evidence>
<dbReference type="EC" id="5.2.1.8" evidence="2"/>
<dbReference type="PANTHER" id="PTHR47414:SF1">
    <property type="entry name" value="PEPTIDYL-PROLYL CIS-TRANS ISOMERASE FKBP20-2, CHLOROPLASTIC"/>
    <property type="match status" value="1"/>
</dbReference>
<feature type="region of interest" description="Disordered" evidence="3">
    <location>
        <begin position="547"/>
        <end position="595"/>
    </location>
</feature>
<keyword evidence="2" id="KW-0413">Isomerase</keyword>
<dbReference type="PROSITE" id="PS50222">
    <property type="entry name" value="EF_HAND_2"/>
    <property type="match status" value="2"/>
</dbReference>
<keyword evidence="7" id="KW-1185">Reference proteome</keyword>